<dbReference type="Gene3D" id="3.30.1120.40">
    <property type="entry name" value="Stage V sporulation protein G"/>
    <property type="match status" value="1"/>
</dbReference>
<evidence type="ECO:0000256" key="4">
    <source>
        <dbReference type="SAM" id="MobiDB-lite"/>
    </source>
</evidence>
<gene>
    <name evidence="5" type="primary">spoVG_17</name>
    <name evidence="5" type="ORF">SDC9_130539</name>
</gene>
<evidence type="ECO:0000256" key="3">
    <source>
        <dbReference type="ARBA" id="ARBA00023306"/>
    </source>
</evidence>
<dbReference type="GO" id="GO:0030435">
    <property type="term" value="P:sporulation resulting in formation of a cellular spore"/>
    <property type="evidence" value="ECO:0007669"/>
    <property type="project" value="InterPro"/>
</dbReference>
<proteinExistence type="predicted"/>
<protein>
    <submittedName>
        <fullName evidence="5">Putative septation protein SpoVG</fullName>
    </submittedName>
</protein>
<dbReference type="InterPro" id="IPR036751">
    <property type="entry name" value="SpoVG_sf"/>
</dbReference>
<feature type="region of interest" description="Disordered" evidence="4">
    <location>
        <begin position="95"/>
        <end position="120"/>
    </location>
</feature>
<accession>A0A645D2S9</accession>
<sequence length="120" mass="12965">MPKNVNAAPPKYDVKIHSIHPEGTMRANASVNIYGDFAVRGVKVMEGAKGLFVSMPSYKAGNGEYRDICFPCTKEAKAEFDSAVISAYQQTLAQGQSTAKRQDSAAPKQEQSKCQSMAGM</sequence>
<dbReference type="EMBL" id="VSSQ01032265">
    <property type="protein sequence ID" value="MPM83475.1"/>
    <property type="molecule type" value="Genomic_DNA"/>
</dbReference>
<evidence type="ECO:0000313" key="5">
    <source>
        <dbReference type="EMBL" id="MPM83475.1"/>
    </source>
</evidence>
<dbReference type="SUPFAM" id="SSF160537">
    <property type="entry name" value="SpoVG-like"/>
    <property type="match status" value="1"/>
</dbReference>
<dbReference type="GO" id="GO:0000917">
    <property type="term" value="P:division septum assembly"/>
    <property type="evidence" value="ECO:0007669"/>
    <property type="project" value="UniProtKB-KW"/>
</dbReference>
<keyword evidence="1" id="KW-0132">Cell division</keyword>
<dbReference type="AlphaFoldDB" id="A0A645D2S9"/>
<dbReference type="Pfam" id="PF04026">
    <property type="entry name" value="SpoVG"/>
    <property type="match status" value="1"/>
</dbReference>
<keyword evidence="2" id="KW-0717">Septation</keyword>
<evidence type="ECO:0000256" key="2">
    <source>
        <dbReference type="ARBA" id="ARBA00023210"/>
    </source>
</evidence>
<dbReference type="InterPro" id="IPR007170">
    <property type="entry name" value="SpoVG"/>
</dbReference>
<keyword evidence="3" id="KW-0131">Cell cycle</keyword>
<comment type="caution">
    <text evidence="5">The sequence shown here is derived from an EMBL/GenBank/DDBJ whole genome shotgun (WGS) entry which is preliminary data.</text>
</comment>
<dbReference type="PANTHER" id="PTHR38429">
    <property type="entry name" value="SEPTATION PROTEIN SPOVG-RELATED"/>
    <property type="match status" value="1"/>
</dbReference>
<name>A0A645D2S9_9ZZZZ</name>
<reference evidence="5" key="1">
    <citation type="submission" date="2019-08" db="EMBL/GenBank/DDBJ databases">
        <authorList>
            <person name="Kucharzyk K."/>
            <person name="Murdoch R.W."/>
            <person name="Higgins S."/>
            <person name="Loffler F."/>
        </authorList>
    </citation>
    <scope>NUCLEOTIDE SEQUENCE</scope>
</reference>
<dbReference type="PANTHER" id="PTHR38429:SF1">
    <property type="entry name" value="SEPTATION PROTEIN SPOVG-RELATED"/>
    <property type="match status" value="1"/>
</dbReference>
<organism evidence="5">
    <name type="scientific">bioreactor metagenome</name>
    <dbReference type="NCBI Taxonomy" id="1076179"/>
    <lineage>
        <taxon>unclassified sequences</taxon>
        <taxon>metagenomes</taxon>
        <taxon>ecological metagenomes</taxon>
    </lineage>
</organism>
<evidence type="ECO:0000256" key="1">
    <source>
        <dbReference type="ARBA" id="ARBA00022618"/>
    </source>
</evidence>